<dbReference type="PROSITE" id="PS51257">
    <property type="entry name" value="PROKAR_LIPOPROTEIN"/>
    <property type="match status" value="1"/>
</dbReference>
<dbReference type="InterPro" id="IPR038765">
    <property type="entry name" value="Papain-like_cys_pep_sf"/>
</dbReference>
<gene>
    <name evidence="6" type="primary">mepS</name>
    <name evidence="6" type="ORF">AB406_2106</name>
</gene>
<dbReference type="AlphaFoldDB" id="A0A1S7DVA1"/>
<keyword evidence="3" id="KW-0378">Hydrolase</keyword>
<dbReference type="PROSITE" id="PS51935">
    <property type="entry name" value="NLPC_P60"/>
    <property type="match status" value="1"/>
</dbReference>
<evidence type="ECO:0000256" key="4">
    <source>
        <dbReference type="ARBA" id="ARBA00022807"/>
    </source>
</evidence>
<evidence type="ECO:0000256" key="1">
    <source>
        <dbReference type="ARBA" id="ARBA00007074"/>
    </source>
</evidence>
<dbReference type="GO" id="GO:0006508">
    <property type="term" value="P:proteolysis"/>
    <property type="evidence" value="ECO:0007669"/>
    <property type="project" value="UniProtKB-KW"/>
</dbReference>
<name>A0A1S7DVA1_RIEAN</name>
<evidence type="ECO:0000256" key="2">
    <source>
        <dbReference type="ARBA" id="ARBA00022670"/>
    </source>
</evidence>
<dbReference type="InterPro" id="IPR051202">
    <property type="entry name" value="Peptidase_C40"/>
</dbReference>
<dbReference type="Gene3D" id="3.90.1720.10">
    <property type="entry name" value="endopeptidase domain like (from Nostoc punctiforme)"/>
    <property type="match status" value="1"/>
</dbReference>
<keyword evidence="4" id="KW-0788">Thiol protease</keyword>
<comment type="similarity">
    <text evidence="1">Belongs to the peptidase C40 family.</text>
</comment>
<dbReference type="RefSeq" id="WP_038693172.1">
    <property type="nucleotide sequence ID" value="NZ_CP011859.1"/>
</dbReference>
<dbReference type="GO" id="GO:0008234">
    <property type="term" value="F:cysteine-type peptidase activity"/>
    <property type="evidence" value="ECO:0007669"/>
    <property type="project" value="UniProtKB-KW"/>
</dbReference>
<keyword evidence="6" id="KW-0121">Carboxypeptidase</keyword>
<evidence type="ECO:0000256" key="3">
    <source>
        <dbReference type="ARBA" id="ARBA00022801"/>
    </source>
</evidence>
<keyword evidence="2" id="KW-0645">Protease</keyword>
<dbReference type="EMBL" id="CP011859">
    <property type="protein sequence ID" value="AQY23045.1"/>
    <property type="molecule type" value="Genomic_DNA"/>
</dbReference>
<evidence type="ECO:0000313" key="7">
    <source>
        <dbReference type="Proteomes" id="UP000189883"/>
    </source>
</evidence>
<feature type="domain" description="NlpC/P60" evidence="5">
    <location>
        <begin position="46"/>
        <end position="173"/>
    </location>
</feature>
<reference evidence="6 7" key="1">
    <citation type="submission" date="2015-06" db="EMBL/GenBank/DDBJ databases">
        <title>R. anatipestifer strain HXb2 is the most virulent strain so far, and the genome sequence would help us uncover the pathogenesis.</title>
        <authorList>
            <person name="Hu Q."/>
            <person name="Qi J."/>
            <person name="Bo H."/>
            <person name="Liu G."/>
            <person name="Tao M."/>
            <person name="Ding Y."/>
            <person name="Xue Y."/>
        </authorList>
    </citation>
    <scope>NUCLEOTIDE SEQUENCE [LARGE SCALE GENOMIC DNA]</scope>
    <source>
        <strain evidence="6 7">HXb2</strain>
    </source>
</reference>
<proteinExistence type="inferred from homology"/>
<dbReference type="InterPro" id="IPR000064">
    <property type="entry name" value="NLP_P60_dom"/>
</dbReference>
<accession>A0A1S7DVA1</accession>
<evidence type="ECO:0000259" key="5">
    <source>
        <dbReference type="PROSITE" id="PS51935"/>
    </source>
</evidence>
<organism evidence="6 7">
    <name type="scientific">Riemerella anatipestifer</name>
    <name type="common">Moraxella anatipestifer</name>
    <dbReference type="NCBI Taxonomy" id="34085"/>
    <lineage>
        <taxon>Bacteria</taxon>
        <taxon>Pseudomonadati</taxon>
        <taxon>Bacteroidota</taxon>
        <taxon>Flavobacteriia</taxon>
        <taxon>Flavobacteriales</taxon>
        <taxon>Weeksellaceae</taxon>
        <taxon>Riemerella</taxon>
    </lineage>
</organism>
<dbReference type="Pfam" id="PF00877">
    <property type="entry name" value="NLPC_P60"/>
    <property type="match status" value="1"/>
</dbReference>
<dbReference type="GO" id="GO:0004180">
    <property type="term" value="F:carboxypeptidase activity"/>
    <property type="evidence" value="ECO:0007669"/>
    <property type="project" value="UniProtKB-KW"/>
</dbReference>
<protein>
    <submittedName>
        <fullName evidence="6">Murein DD-endopeptidase MepS/Murein LD-carboxypeptidase</fullName>
    </submittedName>
</protein>
<dbReference type="PANTHER" id="PTHR47053:SF1">
    <property type="entry name" value="MUREIN DD-ENDOPEPTIDASE MEPH-RELATED"/>
    <property type="match status" value="1"/>
</dbReference>
<sequence>MKQFIGVMLLSILLVSCETARRPVAKARVSKVASKTLSSENSGVVTKDAKKIVKTAEKYLGVPYKYAGNSSSGFDCSGLVSKVFIENNKTLPRRSTDQALEGSSISVKEIKAGDLVFFATMGGAKVSHVGIVHTIEASGEIKFIHASTSKGVIISSLNEAYWNKSFLFARRIL</sequence>
<evidence type="ECO:0000313" key="6">
    <source>
        <dbReference type="EMBL" id="AQY23045.1"/>
    </source>
</evidence>
<dbReference type="Proteomes" id="UP000189883">
    <property type="component" value="Chromosome"/>
</dbReference>
<dbReference type="PANTHER" id="PTHR47053">
    <property type="entry name" value="MUREIN DD-ENDOPEPTIDASE MEPH-RELATED"/>
    <property type="match status" value="1"/>
</dbReference>
<dbReference type="SUPFAM" id="SSF54001">
    <property type="entry name" value="Cysteine proteinases"/>
    <property type="match status" value="1"/>
</dbReference>